<dbReference type="EC" id="4.2.3.1" evidence="4 11"/>
<comment type="pathway">
    <text evidence="2">Amino-acid biosynthesis; L-threonine biosynthesis; L-threonine from L-aspartate: step 5/5.</text>
</comment>
<evidence type="ECO:0000259" key="13">
    <source>
        <dbReference type="Pfam" id="PF14821"/>
    </source>
</evidence>
<keyword evidence="7" id="KW-0791">Threonine biosynthesis</keyword>
<evidence type="ECO:0000313" key="15">
    <source>
        <dbReference type="Proteomes" id="UP001499951"/>
    </source>
</evidence>
<name>A0ABP3PA46_9PROT</name>
<dbReference type="Gene3D" id="3.90.1380.10">
    <property type="entry name" value="Threonine synthase, N-terminal domain"/>
    <property type="match status" value="1"/>
</dbReference>
<evidence type="ECO:0000259" key="12">
    <source>
        <dbReference type="Pfam" id="PF00291"/>
    </source>
</evidence>
<dbReference type="SUPFAM" id="SSF53686">
    <property type="entry name" value="Tryptophan synthase beta subunit-like PLP-dependent enzymes"/>
    <property type="match status" value="1"/>
</dbReference>
<protein>
    <recommendedName>
        <fullName evidence="5 11">Threonine synthase</fullName>
        <ecNumber evidence="4 11">4.2.3.1</ecNumber>
    </recommendedName>
</protein>
<dbReference type="PANTHER" id="PTHR42690:SF1">
    <property type="entry name" value="THREONINE SYNTHASE-LIKE 2"/>
    <property type="match status" value="1"/>
</dbReference>
<evidence type="ECO:0000256" key="2">
    <source>
        <dbReference type="ARBA" id="ARBA00004979"/>
    </source>
</evidence>
<dbReference type="PROSITE" id="PS00165">
    <property type="entry name" value="DEHYDRATASE_SER_THR"/>
    <property type="match status" value="1"/>
</dbReference>
<evidence type="ECO:0000256" key="9">
    <source>
        <dbReference type="ARBA" id="ARBA00023239"/>
    </source>
</evidence>
<dbReference type="InterPro" id="IPR001926">
    <property type="entry name" value="TrpB-like_PALP"/>
</dbReference>
<dbReference type="InterPro" id="IPR000634">
    <property type="entry name" value="Ser/Thr_deHydtase_PyrdxlP-BS"/>
</dbReference>
<feature type="domain" description="Threonine synthase N-terminal" evidence="13">
    <location>
        <begin position="2"/>
        <end position="80"/>
    </location>
</feature>
<gene>
    <name evidence="14" type="primary">thrC</name>
    <name evidence="14" type="ORF">GCM10008942_04900</name>
</gene>
<feature type="domain" description="Tryptophan synthase beta chain-like PALP" evidence="12">
    <location>
        <begin position="94"/>
        <end position="323"/>
    </location>
</feature>
<dbReference type="CDD" id="cd01560">
    <property type="entry name" value="Thr-synth_2"/>
    <property type="match status" value="1"/>
</dbReference>
<comment type="catalytic activity">
    <reaction evidence="10">
        <text>O-phospho-L-homoserine + H2O = L-threonine + phosphate</text>
        <dbReference type="Rhea" id="RHEA:10840"/>
        <dbReference type="ChEBI" id="CHEBI:15377"/>
        <dbReference type="ChEBI" id="CHEBI:43474"/>
        <dbReference type="ChEBI" id="CHEBI:57590"/>
        <dbReference type="ChEBI" id="CHEBI:57926"/>
        <dbReference type="EC" id="4.2.3.1"/>
    </reaction>
</comment>
<comment type="similarity">
    <text evidence="3">Belongs to the threonine synthase family.</text>
</comment>
<keyword evidence="6" id="KW-0028">Amino-acid biosynthesis</keyword>
<reference evidence="15" key="1">
    <citation type="journal article" date="2019" name="Int. J. Syst. Evol. Microbiol.">
        <title>The Global Catalogue of Microorganisms (GCM) 10K type strain sequencing project: providing services to taxonomists for standard genome sequencing and annotation.</title>
        <authorList>
            <consortium name="The Broad Institute Genomics Platform"/>
            <consortium name="The Broad Institute Genome Sequencing Center for Infectious Disease"/>
            <person name="Wu L."/>
            <person name="Ma J."/>
        </authorList>
    </citation>
    <scope>NUCLEOTIDE SEQUENCE [LARGE SCALE GENOMIC DNA]</scope>
    <source>
        <strain evidence="15">JCM 15089</strain>
    </source>
</reference>
<dbReference type="RefSeq" id="WP_166931238.1">
    <property type="nucleotide sequence ID" value="NZ_BAAADD010000001.1"/>
</dbReference>
<evidence type="ECO:0000256" key="4">
    <source>
        <dbReference type="ARBA" id="ARBA00013028"/>
    </source>
</evidence>
<keyword evidence="8" id="KW-0663">Pyridoxal phosphate</keyword>
<organism evidence="14 15">
    <name type="scientific">Rhizomicrobium electricum</name>
    <dbReference type="NCBI Taxonomy" id="480070"/>
    <lineage>
        <taxon>Bacteria</taxon>
        <taxon>Pseudomonadati</taxon>
        <taxon>Pseudomonadota</taxon>
        <taxon>Alphaproteobacteria</taxon>
        <taxon>Micropepsales</taxon>
        <taxon>Micropepsaceae</taxon>
        <taxon>Rhizomicrobium</taxon>
    </lineage>
</organism>
<dbReference type="EMBL" id="BAAADD010000001">
    <property type="protein sequence ID" value="GAA0559434.1"/>
    <property type="molecule type" value="Genomic_DNA"/>
</dbReference>
<comment type="cofactor">
    <cofactor evidence="1">
        <name>pyridoxal 5'-phosphate</name>
        <dbReference type="ChEBI" id="CHEBI:597326"/>
    </cofactor>
</comment>
<dbReference type="Pfam" id="PF14821">
    <property type="entry name" value="Thr_synth_N"/>
    <property type="match status" value="1"/>
</dbReference>
<evidence type="ECO:0000256" key="11">
    <source>
        <dbReference type="NCBIfam" id="TIGR00260"/>
    </source>
</evidence>
<dbReference type="Proteomes" id="UP001499951">
    <property type="component" value="Unassembled WGS sequence"/>
</dbReference>
<dbReference type="PANTHER" id="PTHR42690">
    <property type="entry name" value="THREONINE SYNTHASE FAMILY MEMBER"/>
    <property type="match status" value="1"/>
</dbReference>
<dbReference type="NCBIfam" id="TIGR00260">
    <property type="entry name" value="thrC"/>
    <property type="match status" value="1"/>
</dbReference>
<comment type="caution">
    <text evidence="14">The sequence shown here is derived from an EMBL/GenBank/DDBJ whole genome shotgun (WGS) entry which is preliminary data.</text>
</comment>
<dbReference type="InterPro" id="IPR051166">
    <property type="entry name" value="Threonine_Synthase"/>
</dbReference>
<evidence type="ECO:0000256" key="1">
    <source>
        <dbReference type="ARBA" id="ARBA00001933"/>
    </source>
</evidence>
<keyword evidence="9" id="KW-0456">Lyase</keyword>
<dbReference type="InterPro" id="IPR004450">
    <property type="entry name" value="Thr_synthase-like"/>
</dbReference>
<dbReference type="Gene3D" id="3.40.50.1100">
    <property type="match status" value="2"/>
</dbReference>
<evidence type="ECO:0000256" key="3">
    <source>
        <dbReference type="ARBA" id="ARBA00005517"/>
    </source>
</evidence>
<dbReference type="InterPro" id="IPR029144">
    <property type="entry name" value="Thr_synth_N"/>
</dbReference>
<keyword evidence="15" id="KW-1185">Reference proteome</keyword>
<dbReference type="Pfam" id="PF00291">
    <property type="entry name" value="PALP"/>
    <property type="match status" value="1"/>
</dbReference>
<evidence type="ECO:0000256" key="8">
    <source>
        <dbReference type="ARBA" id="ARBA00022898"/>
    </source>
</evidence>
<dbReference type="InterPro" id="IPR037158">
    <property type="entry name" value="Thr_synth_N_sf"/>
</dbReference>
<dbReference type="Pfam" id="PF24857">
    <property type="entry name" value="THR4_C"/>
    <property type="match status" value="1"/>
</dbReference>
<proteinExistence type="inferred from homology"/>
<sequence>MRYLSTRGQSPLISFADMLLAGLAPDGGLYLPEAWPRFTPDEVAAFKGKPYQDVAEAVMGRLIGDSFSADELKADIASAYASFTDPRIAPLVAIGPDLYLMELFHGPTLAFKDVALQILGRLFARALKRQGGRATVLAATSGDTGSAAIAALGGLENIEVFVLHPKGRVSEVQRRQMTTAPYANVHNIAIEGTFDDAQGIVKALFAETDFAKAVSLTAVNSINFARIAAQAVYYFTAAAELGTAPLFVVPTGNFGDVFAGEAAWRMGAPVDKLWVATNSNDIMARALNEGVYEAGRAQPTLSPSMDIQVASNFERALFEASGRDAAWTREQMATFAADKSLTLSPPILADLRSRYAAMRADDAETLAAIAQVERETGRLIDPHTGVAVAAAFNLKLSKKVPVVVLSTAHPAKFPDAVNQATSRIPEVPPRLKAALEGEENCHVTAAEKGLVRGLIEAIVLRP</sequence>
<evidence type="ECO:0000256" key="6">
    <source>
        <dbReference type="ARBA" id="ARBA00022605"/>
    </source>
</evidence>
<accession>A0ABP3PA46</accession>
<evidence type="ECO:0000256" key="5">
    <source>
        <dbReference type="ARBA" id="ARBA00018679"/>
    </source>
</evidence>
<dbReference type="InterPro" id="IPR036052">
    <property type="entry name" value="TrpB-like_PALP_sf"/>
</dbReference>
<evidence type="ECO:0000256" key="10">
    <source>
        <dbReference type="ARBA" id="ARBA00049144"/>
    </source>
</evidence>
<evidence type="ECO:0000313" key="14">
    <source>
        <dbReference type="EMBL" id="GAA0559434.1"/>
    </source>
</evidence>
<evidence type="ECO:0000256" key="7">
    <source>
        <dbReference type="ARBA" id="ARBA00022697"/>
    </source>
</evidence>